<dbReference type="Proteomes" id="UP001218579">
    <property type="component" value="Unassembled WGS sequence"/>
</dbReference>
<feature type="transmembrane region" description="Helical" evidence="1">
    <location>
        <begin position="118"/>
        <end position="137"/>
    </location>
</feature>
<feature type="transmembrane region" description="Helical" evidence="1">
    <location>
        <begin position="67"/>
        <end position="86"/>
    </location>
</feature>
<evidence type="ECO:0000313" key="2">
    <source>
        <dbReference type="EMBL" id="MDC7675629.1"/>
    </source>
</evidence>
<accession>A0ABT5HHA8</accession>
<keyword evidence="1" id="KW-0472">Membrane</keyword>
<gene>
    <name evidence="2" type="ORF">PQU98_05795</name>
</gene>
<keyword evidence="1" id="KW-1133">Transmembrane helix</keyword>
<evidence type="ECO:0000313" key="3">
    <source>
        <dbReference type="Proteomes" id="UP001218579"/>
    </source>
</evidence>
<comment type="caution">
    <text evidence="2">The sequence shown here is derived from an EMBL/GenBank/DDBJ whole genome shotgun (WGS) entry which is preliminary data.</text>
</comment>
<protein>
    <submittedName>
        <fullName evidence="2">DUF805 domain-containing protein</fullName>
    </submittedName>
</protein>
<dbReference type="Pfam" id="PF05656">
    <property type="entry name" value="DUF805"/>
    <property type="match status" value="1"/>
</dbReference>
<organism evidence="2 3">
    <name type="scientific">Asticcacaulis machinosus</name>
    <dbReference type="NCBI Taxonomy" id="2984211"/>
    <lineage>
        <taxon>Bacteria</taxon>
        <taxon>Pseudomonadati</taxon>
        <taxon>Pseudomonadota</taxon>
        <taxon>Alphaproteobacteria</taxon>
        <taxon>Caulobacterales</taxon>
        <taxon>Caulobacteraceae</taxon>
        <taxon>Asticcacaulis</taxon>
    </lineage>
</organism>
<dbReference type="InterPro" id="IPR008523">
    <property type="entry name" value="DUF805"/>
</dbReference>
<dbReference type="EMBL" id="JAQQKV010000001">
    <property type="protein sequence ID" value="MDC7675629.1"/>
    <property type="molecule type" value="Genomic_DNA"/>
</dbReference>
<feature type="transmembrane region" description="Helical" evidence="1">
    <location>
        <begin position="6"/>
        <end position="26"/>
    </location>
</feature>
<dbReference type="RefSeq" id="WP_272743954.1">
    <property type="nucleotide sequence ID" value="NZ_JAQQKV010000001.1"/>
</dbReference>
<name>A0ABT5HHA8_9CAUL</name>
<proteinExistence type="predicted"/>
<sequence>MGSFSIWHLLIIIIVGGLPALLLLVVKRQPGNRFGPQPVSMGMGDAIVVCLKKYLDFKGRATRSEFWWFYLFNVLVNIVAVVLTAITGIEAFGAASYAFFVPSLAVGARRLHDINRSGWWQLLSFGFGIFVLIYLWAQPSQNDLEDKAAVFD</sequence>
<dbReference type="PANTHER" id="PTHR34980:SF2">
    <property type="entry name" value="INNER MEMBRANE PROTEIN YHAH-RELATED"/>
    <property type="match status" value="1"/>
</dbReference>
<reference evidence="2 3" key="1">
    <citation type="submission" date="2023-01" db="EMBL/GenBank/DDBJ databases">
        <title>Novel species of the genus Asticcacaulis isolated from rivers.</title>
        <authorList>
            <person name="Lu H."/>
        </authorList>
    </citation>
    <scope>NUCLEOTIDE SEQUENCE [LARGE SCALE GENOMIC DNA]</scope>
    <source>
        <strain evidence="2 3">LKC15W</strain>
    </source>
</reference>
<evidence type="ECO:0000256" key="1">
    <source>
        <dbReference type="SAM" id="Phobius"/>
    </source>
</evidence>
<dbReference type="PANTHER" id="PTHR34980">
    <property type="entry name" value="INNER MEMBRANE PROTEIN-RELATED-RELATED"/>
    <property type="match status" value="1"/>
</dbReference>
<keyword evidence="1" id="KW-0812">Transmembrane</keyword>
<keyword evidence="3" id="KW-1185">Reference proteome</keyword>